<dbReference type="InterPro" id="IPR000962">
    <property type="entry name" value="Znf_DskA_TraR"/>
</dbReference>
<feature type="zinc finger region" description="dksA C4-type" evidence="4">
    <location>
        <begin position="78"/>
        <end position="102"/>
    </location>
</feature>
<dbReference type="AlphaFoldDB" id="A0A1H4ITA5"/>
<evidence type="ECO:0000256" key="4">
    <source>
        <dbReference type="PROSITE-ProRule" id="PRU00510"/>
    </source>
</evidence>
<evidence type="ECO:0000256" key="2">
    <source>
        <dbReference type="ARBA" id="ARBA00022771"/>
    </source>
</evidence>
<name>A0A1H4ITA5_9MICO</name>
<keyword evidence="3" id="KW-0862">Zinc</keyword>
<reference evidence="7" key="1">
    <citation type="submission" date="2016-10" db="EMBL/GenBank/DDBJ databases">
        <authorList>
            <person name="Varghese N."/>
            <person name="Submissions S."/>
        </authorList>
    </citation>
    <scope>NUCLEOTIDE SEQUENCE [LARGE SCALE GENOMIC DNA]</scope>
    <source>
        <strain evidence="7">DSM 16089</strain>
    </source>
</reference>
<evidence type="ECO:0000256" key="1">
    <source>
        <dbReference type="ARBA" id="ARBA00022723"/>
    </source>
</evidence>
<keyword evidence="2" id="KW-0863">Zinc-finger</keyword>
<protein>
    <submittedName>
        <fullName evidence="6">Transcriptional regulator, TraR/DksA family</fullName>
    </submittedName>
</protein>
<organism evidence="6 7">
    <name type="scientific">Microbacterium hydrocarbonoxydans</name>
    <dbReference type="NCBI Taxonomy" id="273678"/>
    <lineage>
        <taxon>Bacteria</taxon>
        <taxon>Bacillati</taxon>
        <taxon>Actinomycetota</taxon>
        <taxon>Actinomycetes</taxon>
        <taxon>Micrococcales</taxon>
        <taxon>Microbacteriaceae</taxon>
        <taxon>Microbacterium</taxon>
    </lineage>
</organism>
<evidence type="ECO:0000256" key="3">
    <source>
        <dbReference type="ARBA" id="ARBA00022833"/>
    </source>
</evidence>
<keyword evidence="7" id="KW-1185">Reference proteome</keyword>
<sequence>MTTHTTPQVSVTTSDTANIRKHLEQRLLERQTLLDALEPRALPTIDPVAYQTAAAHRITIHQISAALDRLDAGTYGRCARCGAQIPPARLEVVPHASACIDCQNHAEAA</sequence>
<gene>
    <name evidence="6" type="ORF">SAMN04489807_0217</name>
</gene>
<dbReference type="SUPFAM" id="SSF57716">
    <property type="entry name" value="Glucocorticoid receptor-like (DNA-binding domain)"/>
    <property type="match status" value="1"/>
</dbReference>
<keyword evidence="1" id="KW-0479">Metal-binding</keyword>
<evidence type="ECO:0000259" key="5">
    <source>
        <dbReference type="Pfam" id="PF01258"/>
    </source>
</evidence>
<dbReference type="Pfam" id="PF01258">
    <property type="entry name" value="zf-dskA_traR"/>
    <property type="match status" value="1"/>
</dbReference>
<dbReference type="Gene3D" id="1.20.120.910">
    <property type="entry name" value="DksA, coiled-coil domain"/>
    <property type="match status" value="1"/>
</dbReference>
<accession>A0A1H4ITA5</accession>
<dbReference type="RefSeq" id="WP_060928712.1">
    <property type="nucleotide sequence ID" value="NZ_FNSQ01000005.1"/>
</dbReference>
<evidence type="ECO:0000313" key="7">
    <source>
        <dbReference type="Proteomes" id="UP000183750"/>
    </source>
</evidence>
<dbReference type="PANTHER" id="PTHR33823">
    <property type="entry name" value="RNA POLYMERASE-BINDING TRANSCRIPTION FACTOR DKSA-RELATED"/>
    <property type="match status" value="1"/>
</dbReference>
<dbReference type="EMBL" id="FNSQ01000005">
    <property type="protein sequence ID" value="SEB36876.1"/>
    <property type="molecule type" value="Genomic_DNA"/>
</dbReference>
<feature type="domain" description="Zinc finger DksA/TraR C4-type" evidence="5">
    <location>
        <begin position="73"/>
        <end position="107"/>
    </location>
</feature>
<dbReference type="PROSITE" id="PS51128">
    <property type="entry name" value="ZF_DKSA_2"/>
    <property type="match status" value="1"/>
</dbReference>
<dbReference type="Proteomes" id="UP000183750">
    <property type="component" value="Unassembled WGS sequence"/>
</dbReference>
<dbReference type="GO" id="GO:0008270">
    <property type="term" value="F:zinc ion binding"/>
    <property type="evidence" value="ECO:0007669"/>
    <property type="project" value="UniProtKB-KW"/>
</dbReference>
<evidence type="ECO:0000313" key="6">
    <source>
        <dbReference type="EMBL" id="SEB36876.1"/>
    </source>
</evidence>
<dbReference type="OrthoDB" id="9803742at2"/>
<proteinExistence type="predicted"/>